<feature type="signal peptide" evidence="1">
    <location>
        <begin position="1"/>
        <end position="19"/>
    </location>
</feature>
<feature type="chain" id="PRO_5006696102" description="Lipoprotein" evidence="1">
    <location>
        <begin position="20"/>
        <end position="156"/>
    </location>
</feature>
<dbReference type="OrthoDB" id="6478914at2"/>
<sequence>MIKNFLLLFFLSIILPCQAAINVVQGPFPLDKNNNLTVSFIKEKDESISFITQSGLKTDSIDSYQVYDGVPEIETVFFTKIDNINNVIVLVSWDEDNVNAKHYKTFAYKYYNERVSVNKKILNDGNLSGYDGYNLSGLTFNYKNAKSIKKYLNENY</sequence>
<evidence type="ECO:0000313" key="2">
    <source>
        <dbReference type="EMBL" id="CNI51441.1"/>
    </source>
</evidence>
<evidence type="ECO:0000256" key="1">
    <source>
        <dbReference type="SAM" id="SignalP"/>
    </source>
</evidence>
<gene>
    <name evidence="2" type="ORF">ERS008529_04242</name>
    <name evidence="3" type="ORF">ERS137968_02793</name>
</gene>
<organism evidence="2 5">
    <name type="scientific">Yersinia pekkanenii</name>
    <dbReference type="NCBI Taxonomy" id="1288385"/>
    <lineage>
        <taxon>Bacteria</taxon>
        <taxon>Pseudomonadati</taxon>
        <taxon>Pseudomonadota</taxon>
        <taxon>Gammaproteobacteria</taxon>
        <taxon>Enterobacterales</taxon>
        <taxon>Yersiniaceae</taxon>
        <taxon>Yersinia</taxon>
    </lineage>
</organism>
<proteinExistence type="predicted"/>
<dbReference type="STRING" id="1288385.ERS137968_02793"/>
<evidence type="ECO:0000313" key="4">
    <source>
        <dbReference type="Proteomes" id="UP000044625"/>
    </source>
</evidence>
<dbReference type="EMBL" id="CQAZ01000059">
    <property type="protein sequence ID" value="CNI51441.1"/>
    <property type="molecule type" value="Genomic_DNA"/>
</dbReference>
<dbReference type="EMBL" id="CWJL01000014">
    <property type="protein sequence ID" value="CRY67711.1"/>
    <property type="molecule type" value="Genomic_DNA"/>
</dbReference>
<dbReference type="RefSeq" id="WP_049615067.1">
    <property type="nucleotide sequence ID" value="NZ_CAWMMU010000014.1"/>
</dbReference>
<name>A0A0T9RB24_9GAMM</name>
<accession>A0A0T9RB24</accession>
<protein>
    <recommendedName>
        <fullName evidence="6">Lipoprotein</fullName>
    </recommendedName>
</protein>
<evidence type="ECO:0008006" key="6">
    <source>
        <dbReference type="Google" id="ProtNLM"/>
    </source>
</evidence>
<reference evidence="2" key="1">
    <citation type="submission" date="2015-03" db="EMBL/GenBank/DDBJ databases">
        <authorList>
            <person name="Murphy D."/>
        </authorList>
    </citation>
    <scope>NUCLEOTIDE SEQUENCE [LARGE SCALE GENOMIC DNA]</scope>
    <source>
        <strain evidence="2">A125KOH2</strain>
    </source>
</reference>
<reference evidence="5" key="2">
    <citation type="submission" date="2015-03" db="EMBL/GenBank/DDBJ databases">
        <authorList>
            <consortium name="Pathogen Informatics"/>
        </authorList>
    </citation>
    <scope>NUCLEOTIDE SEQUENCE [LARGE SCALE GENOMIC DNA]</scope>
    <source>
        <strain evidence="5">A125KOH2</strain>
    </source>
</reference>
<reference evidence="3 4" key="3">
    <citation type="submission" date="2015-03" db="EMBL/GenBank/DDBJ databases">
        <authorList>
            <consortium name="Pathogen Informatics"/>
            <person name="Murphy D."/>
        </authorList>
    </citation>
    <scope>NUCLEOTIDE SEQUENCE [LARGE SCALE GENOMIC DNA]</scope>
    <source>
        <strain evidence="4">type strain: CIP110230</strain>
        <strain evidence="3">Type strain: CIP110230</strain>
    </source>
</reference>
<keyword evidence="4" id="KW-1185">Reference proteome</keyword>
<keyword evidence="1" id="KW-0732">Signal</keyword>
<evidence type="ECO:0000313" key="5">
    <source>
        <dbReference type="Proteomes" id="UP000045840"/>
    </source>
</evidence>
<evidence type="ECO:0000313" key="3">
    <source>
        <dbReference type="EMBL" id="CRY67711.1"/>
    </source>
</evidence>
<dbReference type="Proteomes" id="UP000045840">
    <property type="component" value="Unassembled WGS sequence"/>
</dbReference>
<dbReference type="Proteomes" id="UP000044625">
    <property type="component" value="Unassembled WGS sequence"/>
</dbReference>
<dbReference type="AlphaFoldDB" id="A0A0T9RB24"/>